<evidence type="ECO:0000256" key="1">
    <source>
        <dbReference type="SAM" id="Coils"/>
    </source>
</evidence>
<comment type="caution">
    <text evidence="2">The sequence shown here is derived from an EMBL/GenBank/DDBJ whole genome shotgun (WGS) entry which is preliminary data.</text>
</comment>
<reference evidence="2" key="1">
    <citation type="journal article" date="2021" name="PeerJ">
        <title>Extensive microbial diversity within the chicken gut microbiome revealed by metagenomics and culture.</title>
        <authorList>
            <person name="Gilroy R."/>
            <person name="Ravi A."/>
            <person name="Getino M."/>
            <person name="Pursley I."/>
            <person name="Horton D.L."/>
            <person name="Alikhan N.F."/>
            <person name="Baker D."/>
            <person name="Gharbi K."/>
            <person name="Hall N."/>
            <person name="Watson M."/>
            <person name="Adriaenssens E.M."/>
            <person name="Foster-Nyarko E."/>
            <person name="Jarju S."/>
            <person name="Secka A."/>
            <person name="Antonio M."/>
            <person name="Oren A."/>
            <person name="Chaudhuri R.R."/>
            <person name="La Ragione R."/>
            <person name="Hildebrand F."/>
            <person name="Pallen M.J."/>
        </authorList>
    </citation>
    <scope>NUCLEOTIDE SEQUENCE</scope>
    <source>
        <strain evidence="2">CHK189-11263</strain>
    </source>
</reference>
<keyword evidence="1" id="KW-0175">Coiled coil</keyword>
<proteinExistence type="predicted"/>
<organism evidence="2 3">
    <name type="scientific">Candidatus Flavonifractor intestinipullorum</name>
    <dbReference type="NCBI Taxonomy" id="2838587"/>
    <lineage>
        <taxon>Bacteria</taxon>
        <taxon>Bacillati</taxon>
        <taxon>Bacillota</taxon>
        <taxon>Clostridia</taxon>
        <taxon>Eubacteriales</taxon>
        <taxon>Oscillospiraceae</taxon>
        <taxon>Flavonifractor</taxon>
    </lineage>
</organism>
<dbReference type="AlphaFoldDB" id="A0A9D2S4U1"/>
<reference evidence="2" key="2">
    <citation type="submission" date="2021-04" db="EMBL/GenBank/DDBJ databases">
        <authorList>
            <person name="Gilroy R."/>
        </authorList>
    </citation>
    <scope>NUCLEOTIDE SEQUENCE</scope>
    <source>
        <strain evidence="2">CHK189-11263</strain>
    </source>
</reference>
<feature type="coiled-coil region" evidence="1">
    <location>
        <begin position="102"/>
        <end position="129"/>
    </location>
</feature>
<evidence type="ECO:0000313" key="2">
    <source>
        <dbReference type="EMBL" id="HJB56998.1"/>
    </source>
</evidence>
<name>A0A9D2S4U1_9FIRM</name>
<accession>A0A9D2S4U1</accession>
<sequence length="283" mass="32579">MDIKQSLEELRRQEQRQITKIQDAVTSLSTLLSRQSEALLALYEQIEGQKRVQETLHQEVSRAQESGEKNYQAIHGMLLRLHQGMEELRSSVADQHLLQVENQRCREQIAQREQQLTELEGALAASQKAAEEAASLPQEYMTLYQSYQAYRTWNETREAAGQPRVFPQIPSDHFLAYLKGCIPDAAISQIFKYAERIVWDPQKKEELARLDRLIDSCILVQLLANQRRLRRQEVRPGDTFDSMFHCKQTQAPAVSRVTRVLLRGVEGDTGALLNDCRTFVEVQ</sequence>
<protein>
    <submittedName>
        <fullName evidence="2">Uncharacterized protein</fullName>
    </submittedName>
</protein>
<dbReference type="EMBL" id="DWYC01000053">
    <property type="protein sequence ID" value="HJB56998.1"/>
    <property type="molecule type" value="Genomic_DNA"/>
</dbReference>
<gene>
    <name evidence="2" type="ORF">H9714_05560</name>
</gene>
<evidence type="ECO:0000313" key="3">
    <source>
        <dbReference type="Proteomes" id="UP000824208"/>
    </source>
</evidence>
<dbReference type="Proteomes" id="UP000824208">
    <property type="component" value="Unassembled WGS sequence"/>
</dbReference>